<dbReference type="PANTHER" id="PTHR43205:SF7">
    <property type="entry name" value="PROSTAGLANDIN REDUCTASE 1"/>
    <property type="match status" value="1"/>
</dbReference>
<evidence type="ECO:0000259" key="2">
    <source>
        <dbReference type="SMART" id="SM00829"/>
    </source>
</evidence>
<proteinExistence type="predicted"/>
<reference evidence="3" key="1">
    <citation type="submission" date="2020-05" db="EMBL/GenBank/DDBJ databases">
        <authorList>
            <person name="Chiriac C."/>
            <person name="Salcher M."/>
            <person name="Ghai R."/>
            <person name="Kavagutti S V."/>
        </authorList>
    </citation>
    <scope>NUCLEOTIDE SEQUENCE</scope>
</reference>
<evidence type="ECO:0000313" key="3">
    <source>
        <dbReference type="EMBL" id="CAB4572609.1"/>
    </source>
</evidence>
<dbReference type="InterPro" id="IPR045010">
    <property type="entry name" value="MDR_fam"/>
</dbReference>
<protein>
    <submittedName>
        <fullName evidence="3">Unannotated protein</fullName>
    </submittedName>
</protein>
<dbReference type="CDD" id="cd05288">
    <property type="entry name" value="PGDH"/>
    <property type="match status" value="1"/>
</dbReference>
<feature type="domain" description="Enoyl reductase (ER)" evidence="2">
    <location>
        <begin position="17"/>
        <end position="333"/>
    </location>
</feature>
<organism evidence="3">
    <name type="scientific">freshwater metagenome</name>
    <dbReference type="NCBI Taxonomy" id="449393"/>
    <lineage>
        <taxon>unclassified sequences</taxon>
        <taxon>metagenomes</taxon>
        <taxon>ecological metagenomes</taxon>
    </lineage>
</organism>
<dbReference type="InterPro" id="IPR036291">
    <property type="entry name" value="NAD(P)-bd_dom_sf"/>
</dbReference>
<dbReference type="EMBL" id="CAEZTS010000029">
    <property type="protein sequence ID" value="CAB4572609.1"/>
    <property type="molecule type" value="Genomic_DNA"/>
</dbReference>
<dbReference type="FunFam" id="3.40.50.720:FF:000121">
    <property type="entry name" value="Prostaglandin reductase 2"/>
    <property type="match status" value="1"/>
</dbReference>
<dbReference type="GO" id="GO:0016628">
    <property type="term" value="F:oxidoreductase activity, acting on the CH-CH group of donors, NAD or NADP as acceptor"/>
    <property type="evidence" value="ECO:0007669"/>
    <property type="project" value="InterPro"/>
</dbReference>
<dbReference type="SUPFAM" id="SSF51735">
    <property type="entry name" value="NAD(P)-binding Rossmann-fold domains"/>
    <property type="match status" value="1"/>
</dbReference>
<dbReference type="SMART" id="SM00829">
    <property type="entry name" value="PKS_ER"/>
    <property type="match status" value="1"/>
</dbReference>
<dbReference type="Gene3D" id="3.40.50.720">
    <property type="entry name" value="NAD(P)-binding Rossmann-like Domain"/>
    <property type="match status" value="1"/>
</dbReference>
<name>A0A6J6EBE3_9ZZZZ</name>
<dbReference type="SUPFAM" id="SSF50129">
    <property type="entry name" value="GroES-like"/>
    <property type="match status" value="1"/>
</dbReference>
<evidence type="ECO:0000256" key="1">
    <source>
        <dbReference type="ARBA" id="ARBA00023002"/>
    </source>
</evidence>
<keyword evidence="1" id="KW-0560">Oxidoreductase</keyword>
<dbReference type="AlphaFoldDB" id="A0A6J6EBE3"/>
<dbReference type="Pfam" id="PF16884">
    <property type="entry name" value="ADH_N_2"/>
    <property type="match status" value="1"/>
</dbReference>
<dbReference type="InterPro" id="IPR041694">
    <property type="entry name" value="ADH_N_2"/>
</dbReference>
<dbReference type="InterPro" id="IPR020843">
    <property type="entry name" value="ER"/>
</dbReference>
<sequence>MMNPVNRKVVLVSRPTGRPDESNFAFVEEAVTPLVDGQVLVAVDLLGIDAFIRTTLDEGSFHRGARLGGVIPALGVGEVLDSRDAGLTAGDKVFGPLGSQTHAVMPAAALRKLDTGIAPVNAWLGALGLTTGLTAYFGIVDVGRVKKGDTVVVSGAAGAVGSIAGQIARLSGADKVIGIAGGRHKTTFLVDELGFDAAIDYRTENVGARLDELAPNGIDVFFDNVGGEILDDVLMRIVEGSRIVICGAISQYEKMDDVRGPRNYLKLAERHATMEGFAVFHFAAHYARAEAQLAQWYRNGDIVMREQIERGVENFPAVMNMLMTGAHHGKLLLKV</sequence>
<gene>
    <name evidence="3" type="ORF">UFOPK1722_00486</name>
</gene>
<dbReference type="PANTHER" id="PTHR43205">
    <property type="entry name" value="PROSTAGLANDIN REDUCTASE"/>
    <property type="match status" value="1"/>
</dbReference>
<dbReference type="Gene3D" id="3.90.180.10">
    <property type="entry name" value="Medium-chain alcohol dehydrogenases, catalytic domain"/>
    <property type="match status" value="1"/>
</dbReference>
<accession>A0A6J6EBE3</accession>
<dbReference type="InterPro" id="IPR013149">
    <property type="entry name" value="ADH-like_C"/>
</dbReference>
<dbReference type="Pfam" id="PF00107">
    <property type="entry name" value="ADH_zinc_N"/>
    <property type="match status" value="1"/>
</dbReference>
<dbReference type="InterPro" id="IPR011032">
    <property type="entry name" value="GroES-like_sf"/>
</dbReference>